<gene>
    <name evidence="2" type="ORF">CMTB2_02333</name>
</gene>
<name>A0AAI9AIM7_9BACT</name>
<comment type="caution">
    <text evidence="2">The sequence shown here is derived from an EMBL/GenBank/DDBJ whole genome shotgun (WGS) entry which is preliminary data.</text>
</comment>
<accession>A0AAI9AIM7</accession>
<keyword evidence="1" id="KW-0175">Coiled coil</keyword>
<dbReference type="EMBL" id="ABCJ01000001">
    <property type="protein sequence ID" value="EDM24316.1"/>
    <property type="molecule type" value="Genomic_DNA"/>
</dbReference>
<protein>
    <recommendedName>
        <fullName evidence="4">CRISPR-associated protein Csh1</fullName>
    </recommendedName>
</protein>
<proteinExistence type="predicted"/>
<evidence type="ECO:0008006" key="4">
    <source>
        <dbReference type="Google" id="ProtNLM"/>
    </source>
</evidence>
<evidence type="ECO:0000313" key="3">
    <source>
        <dbReference type="Proteomes" id="UP000003288"/>
    </source>
</evidence>
<evidence type="ECO:0000313" key="2">
    <source>
        <dbReference type="EMBL" id="EDM24316.1"/>
    </source>
</evidence>
<organism evidence="2 3">
    <name type="scientific">Caminibacter mediatlanticus TB-2</name>
    <dbReference type="NCBI Taxonomy" id="391592"/>
    <lineage>
        <taxon>Bacteria</taxon>
        <taxon>Pseudomonadati</taxon>
        <taxon>Campylobacterota</taxon>
        <taxon>Epsilonproteobacteria</taxon>
        <taxon>Nautiliales</taxon>
        <taxon>Nautiliaceae</taxon>
        <taxon>Caminibacter</taxon>
    </lineage>
</organism>
<dbReference type="RefSeq" id="WP_007473129.1">
    <property type="nucleotide sequence ID" value="NZ_ABCJ01000001.1"/>
</dbReference>
<sequence length="538" mass="65094">MIRDILEKIDFDLDKAIIDNYKLKDGLYVKIGDNIEFYKYKFKKDCDKKMCLTDLEDNIASQMYEWFCKRDYISNYLNSNKSIDPPKKRIHNNNYLTLFCKAKEFNDENKDYFIEKFYENLKTFKSFNKKKEKEVLEDFKDYIFEEKRQKDVEIKKNRFLKVFEEIKNKKELIKENDYIKIFFDEDIKKYENEAKIYYALKIYNKIEYTYKIDNKIYGLSDFNVGLNAKKPFLAHKTRGFELPFLVEKDEIILHKKLFDFLKYVRDFNKEAKNNKSGIYVYKENNNDVAEIVDFDIVVSEDRIYPEFIYKDFLSKDGEDEKIERYSLLYEKINEIFYNKTLSLYSDVWNKLPHKVQTLFYLTRDAMKALKKGEIKPLFKVNKKYADDFILWHLKENRLKKAQQSLNLKLSILEYEGERMDIKNSLKNIEEKIENLEELNEDEFFILAGQIIKYLLDKSKKSEKRADMIEPFLRAGKVKKLKEEIESLFFNYKHEIPLNYRKFNNALALVESFECDRVKRDKLLVGILADNIFYKKDEK</sequence>
<dbReference type="AlphaFoldDB" id="A0AAI9AIM7"/>
<evidence type="ECO:0000256" key="1">
    <source>
        <dbReference type="SAM" id="Coils"/>
    </source>
</evidence>
<feature type="coiled-coil region" evidence="1">
    <location>
        <begin position="411"/>
        <end position="445"/>
    </location>
</feature>
<reference evidence="2 3" key="1">
    <citation type="journal article" date="2011" name="Stand. Genomic Sci.">
        <title>Draft genome sequence of Caminibacter mediatlanticus strain TB-2, an epsilonproteobacterium isolated from a deep-sea hydrothermal vent.</title>
        <authorList>
            <person name="Giovannelli D."/>
            <person name="Ferriera S."/>
            <person name="Johnson J."/>
            <person name="Kravitz S."/>
            <person name="Perez-Rodriguez I."/>
            <person name="Ricci J."/>
            <person name="O'Brien C."/>
            <person name="Voordeckers J.W."/>
            <person name="Bini E."/>
            <person name="Vetriani C."/>
        </authorList>
    </citation>
    <scope>NUCLEOTIDE SEQUENCE [LARGE SCALE GENOMIC DNA]</scope>
    <source>
        <strain evidence="2 3">TB-2</strain>
    </source>
</reference>
<dbReference type="Proteomes" id="UP000003288">
    <property type="component" value="Unassembled WGS sequence"/>
</dbReference>